<dbReference type="SUPFAM" id="SSF55729">
    <property type="entry name" value="Acyl-CoA N-acyltransferases (Nat)"/>
    <property type="match status" value="1"/>
</dbReference>
<comment type="caution">
    <text evidence="2">The sequence shown here is derived from an EMBL/GenBank/DDBJ whole genome shotgun (WGS) entry which is preliminary data.</text>
</comment>
<gene>
    <name evidence="2" type="ORF">ACFSDA_03820</name>
</gene>
<name>A0ABW4PV78_9MICO</name>
<accession>A0ABW4PV78</accession>
<evidence type="ECO:0000259" key="1">
    <source>
        <dbReference type="PROSITE" id="PS51186"/>
    </source>
</evidence>
<dbReference type="PROSITE" id="PS51186">
    <property type="entry name" value="GNAT"/>
    <property type="match status" value="1"/>
</dbReference>
<dbReference type="RefSeq" id="WP_343903598.1">
    <property type="nucleotide sequence ID" value="NZ_BAAAIS010000002.1"/>
</dbReference>
<reference evidence="3" key="1">
    <citation type="journal article" date="2019" name="Int. J. Syst. Evol. Microbiol.">
        <title>The Global Catalogue of Microorganisms (GCM) 10K type strain sequencing project: providing services to taxonomists for standard genome sequencing and annotation.</title>
        <authorList>
            <consortium name="The Broad Institute Genomics Platform"/>
            <consortium name="The Broad Institute Genome Sequencing Center for Infectious Disease"/>
            <person name="Wu L."/>
            <person name="Ma J."/>
        </authorList>
    </citation>
    <scope>NUCLEOTIDE SEQUENCE [LARGE SCALE GENOMIC DNA]</scope>
    <source>
        <strain evidence="3">JCM 11650</strain>
    </source>
</reference>
<keyword evidence="3" id="KW-1185">Reference proteome</keyword>
<evidence type="ECO:0000313" key="3">
    <source>
        <dbReference type="Proteomes" id="UP001597280"/>
    </source>
</evidence>
<evidence type="ECO:0000313" key="2">
    <source>
        <dbReference type="EMBL" id="MFD1834197.1"/>
    </source>
</evidence>
<dbReference type="InterPro" id="IPR000182">
    <property type="entry name" value="GNAT_dom"/>
</dbReference>
<dbReference type="Proteomes" id="UP001597280">
    <property type="component" value="Unassembled WGS sequence"/>
</dbReference>
<organism evidence="2 3">
    <name type="scientific">Brachybacterium rhamnosum</name>
    <dbReference type="NCBI Taxonomy" id="173361"/>
    <lineage>
        <taxon>Bacteria</taxon>
        <taxon>Bacillati</taxon>
        <taxon>Actinomycetota</taxon>
        <taxon>Actinomycetes</taxon>
        <taxon>Micrococcales</taxon>
        <taxon>Dermabacteraceae</taxon>
        <taxon>Brachybacterium</taxon>
    </lineage>
</organism>
<sequence>MRRARERWMERRGVVQWAVGSLDDATIHAEVGRAEWHALDAGGPTGPGAFEAAVRLVDADPLFWGEHERAADPALYAHGLMTDPAASGRGLGALVLDLAEAEAERRSRRLLRLDCAPHLLPYYLPLGFTEVGAKDFPTFRTVLLERPAGAIRAG</sequence>
<dbReference type="Gene3D" id="3.40.630.30">
    <property type="match status" value="1"/>
</dbReference>
<proteinExistence type="predicted"/>
<protein>
    <recommendedName>
        <fullName evidence="1">N-acetyltransferase domain-containing protein</fullName>
    </recommendedName>
</protein>
<feature type="domain" description="N-acetyltransferase" evidence="1">
    <location>
        <begin position="1"/>
        <end position="149"/>
    </location>
</feature>
<dbReference type="InterPro" id="IPR016181">
    <property type="entry name" value="Acyl_CoA_acyltransferase"/>
</dbReference>
<dbReference type="EMBL" id="JBHUFL010000002">
    <property type="protein sequence ID" value="MFD1834197.1"/>
    <property type="molecule type" value="Genomic_DNA"/>
</dbReference>